<evidence type="ECO:0000313" key="1">
    <source>
        <dbReference type="EMBL" id="TFK58812.1"/>
    </source>
</evidence>
<dbReference type="Proteomes" id="UP000308600">
    <property type="component" value="Unassembled WGS sequence"/>
</dbReference>
<feature type="non-terminal residue" evidence="1">
    <location>
        <position position="198"/>
    </location>
</feature>
<gene>
    <name evidence="1" type="ORF">BDN72DRAFT_737311</name>
</gene>
<name>A0ACD2ZZN5_9AGAR</name>
<keyword evidence="2" id="KW-1185">Reference proteome</keyword>
<organism evidence="1 2">
    <name type="scientific">Pluteus cervinus</name>
    <dbReference type="NCBI Taxonomy" id="181527"/>
    <lineage>
        <taxon>Eukaryota</taxon>
        <taxon>Fungi</taxon>
        <taxon>Dikarya</taxon>
        <taxon>Basidiomycota</taxon>
        <taxon>Agaricomycotina</taxon>
        <taxon>Agaricomycetes</taxon>
        <taxon>Agaricomycetidae</taxon>
        <taxon>Agaricales</taxon>
        <taxon>Pluteineae</taxon>
        <taxon>Pluteaceae</taxon>
        <taxon>Pluteus</taxon>
    </lineage>
</organism>
<accession>A0ACD2ZZN5</accession>
<feature type="non-terminal residue" evidence="1">
    <location>
        <position position="1"/>
    </location>
</feature>
<evidence type="ECO:0000313" key="2">
    <source>
        <dbReference type="Proteomes" id="UP000308600"/>
    </source>
</evidence>
<proteinExistence type="predicted"/>
<dbReference type="EMBL" id="ML209185">
    <property type="protein sequence ID" value="TFK58812.1"/>
    <property type="molecule type" value="Genomic_DNA"/>
</dbReference>
<reference evidence="1 2" key="1">
    <citation type="journal article" date="2019" name="Nat. Ecol. Evol.">
        <title>Megaphylogeny resolves global patterns of mushroom evolution.</title>
        <authorList>
            <person name="Varga T."/>
            <person name="Krizsan K."/>
            <person name="Foldi C."/>
            <person name="Dima B."/>
            <person name="Sanchez-Garcia M."/>
            <person name="Sanchez-Ramirez S."/>
            <person name="Szollosi G.J."/>
            <person name="Szarkandi J.G."/>
            <person name="Papp V."/>
            <person name="Albert L."/>
            <person name="Andreopoulos W."/>
            <person name="Angelini C."/>
            <person name="Antonin V."/>
            <person name="Barry K.W."/>
            <person name="Bougher N.L."/>
            <person name="Buchanan P."/>
            <person name="Buyck B."/>
            <person name="Bense V."/>
            <person name="Catcheside P."/>
            <person name="Chovatia M."/>
            <person name="Cooper J."/>
            <person name="Damon W."/>
            <person name="Desjardin D."/>
            <person name="Finy P."/>
            <person name="Geml J."/>
            <person name="Haridas S."/>
            <person name="Hughes K."/>
            <person name="Justo A."/>
            <person name="Karasinski D."/>
            <person name="Kautmanova I."/>
            <person name="Kiss B."/>
            <person name="Kocsube S."/>
            <person name="Kotiranta H."/>
            <person name="LaButti K.M."/>
            <person name="Lechner B.E."/>
            <person name="Liimatainen K."/>
            <person name="Lipzen A."/>
            <person name="Lukacs Z."/>
            <person name="Mihaltcheva S."/>
            <person name="Morgado L.N."/>
            <person name="Niskanen T."/>
            <person name="Noordeloos M.E."/>
            <person name="Ohm R.A."/>
            <person name="Ortiz-Santana B."/>
            <person name="Ovrebo C."/>
            <person name="Racz N."/>
            <person name="Riley R."/>
            <person name="Savchenko A."/>
            <person name="Shiryaev A."/>
            <person name="Soop K."/>
            <person name="Spirin V."/>
            <person name="Szebenyi C."/>
            <person name="Tomsovsky M."/>
            <person name="Tulloss R.E."/>
            <person name="Uehling J."/>
            <person name="Grigoriev I.V."/>
            <person name="Vagvolgyi C."/>
            <person name="Papp T."/>
            <person name="Martin F.M."/>
            <person name="Miettinen O."/>
            <person name="Hibbett D.S."/>
            <person name="Nagy L.G."/>
        </authorList>
    </citation>
    <scope>NUCLEOTIDE SEQUENCE [LARGE SCALE GENOMIC DNA]</scope>
    <source>
        <strain evidence="1 2">NL-1719</strain>
    </source>
</reference>
<protein>
    <submittedName>
        <fullName evidence="1">Uncharacterized protein</fullName>
    </submittedName>
</protein>
<sequence length="198" mass="22035">KGKKYKQRKLISDKVQQFLWNQPVSTSDKNIPGKLSLCLGLPVMIRTNIATELCMTKGQEGSVYGWTASTGRKGQPILNTLFIKLDNPPQKIKFDGLPENVVPIHRTTTATRCLLPDDTKISISRSQVEVLPNFSMTDYASQGKTRKWNVVDLNNCKSHQAVYTALSRGTSAAGTLILQGFDEKKIKGMASGYLRQEF</sequence>